<evidence type="ECO:0000313" key="3">
    <source>
        <dbReference type="Proteomes" id="UP001497453"/>
    </source>
</evidence>
<proteinExistence type="predicted"/>
<gene>
    <name evidence="2" type="ORF">GFSPODELE1_LOCUS9326</name>
</gene>
<sequence>MSDVVDHFRLPFVKDGGWCPTKSSLGCALAHSRQSNARNIEPPWYIPWYSTLHEATSDIPNALLAPQFPLWTIRTRAGRNDGTSGKQDDTLSEPDSDNEDVDQDNKARSMKTLLDKYDLADSSASVASISPQESISNISRTSGGSASLSNIGPILSARTEVVKNTSTRSPDYCVLVVDGEETNEFAEEFVDFKILQVTVGLLVENKRYIRRHTKVSDSVDSVAFRRAIENKMIPAQRDLLVQAAHVFLSYPHQDVVHAIASVGPYWTHSKLERIHVERQMHQITHYGIRWDPAIRGPIVKACWTKDLLLGTPQSRAEMQSIHLVIENLAWAIAKRMFDVNIKRPQDNKKGQASKA</sequence>
<protein>
    <submittedName>
        <fullName evidence="2">Uncharacterized protein</fullName>
    </submittedName>
</protein>
<organism evidence="2 3">
    <name type="scientific">Somion occarium</name>
    <dbReference type="NCBI Taxonomy" id="3059160"/>
    <lineage>
        <taxon>Eukaryota</taxon>
        <taxon>Fungi</taxon>
        <taxon>Dikarya</taxon>
        <taxon>Basidiomycota</taxon>
        <taxon>Agaricomycotina</taxon>
        <taxon>Agaricomycetes</taxon>
        <taxon>Polyporales</taxon>
        <taxon>Cerrenaceae</taxon>
        <taxon>Somion</taxon>
    </lineage>
</organism>
<evidence type="ECO:0000256" key="1">
    <source>
        <dbReference type="SAM" id="MobiDB-lite"/>
    </source>
</evidence>
<name>A0ABP1E094_9APHY</name>
<feature type="region of interest" description="Disordered" evidence="1">
    <location>
        <begin position="76"/>
        <end position="105"/>
    </location>
</feature>
<keyword evidence="3" id="KW-1185">Reference proteome</keyword>
<dbReference type="EMBL" id="OZ037950">
    <property type="protein sequence ID" value="CAL1713476.1"/>
    <property type="molecule type" value="Genomic_DNA"/>
</dbReference>
<reference evidence="3" key="1">
    <citation type="submission" date="2024-04" db="EMBL/GenBank/DDBJ databases">
        <authorList>
            <person name="Shaw F."/>
            <person name="Minotto A."/>
        </authorList>
    </citation>
    <scope>NUCLEOTIDE SEQUENCE [LARGE SCALE GENOMIC DNA]</scope>
</reference>
<feature type="compositionally biased region" description="Acidic residues" evidence="1">
    <location>
        <begin position="90"/>
        <end position="102"/>
    </location>
</feature>
<evidence type="ECO:0000313" key="2">
    <source>
        <dbReference type="EMBL" id="CAL1713476.1"/>
    </source>
</evidence>
<dbReference type="Proteomes" id="UP001497453">
    <property type="component" value="Chromosome 7"/>
</dbReference>
<accession>A0ABP1E094</accession>